<dbReference type="GO" id="GO:0009809">
    <property type="term" value="P:lignin biosynthetic process"/>
    <property type="evidence" value="ECO:0007669"/>
    <property type="project" value="UniProtKB-ARBA"/>
</dbReference>
<dbReference type="InterPro" id="IPR002328">
    <property type="entry name" value="ADH_Zn_CS"/>
</dbReference>
<dbReference type="SMART" id="SM00829">
    <property type="entry name" value="PKS_ER"/>
    <property type="match status" value="1"/>
</dbReference>
<dbReference type="SUPFAM" id="SSF51735">
    <property type="entry name" value="NAD(P)-binding Rossmann-fold domains"/>
    <property type="match status" value="1"/>
</dbReference>
<accession>A0AA41RRA9</accession>
<dbReference type="Pfam" id="PF00107">
    <property type="entry name" value="ADH_zinc_N"/>
    <property type="match status" value="1"/>
</dbReference>
<gene>
    <name evidence="8" type="ORF">MKW94_027992</name>
</gene>
<dbReference type="FunFam" id="3.90.180.10:FF:000004">
    <property type="entry name" value="probable cinnamyl alcohol dehydrogenase"/>
    <property type="match status" value="1"/>
</dbReference>
<evidence type="ECO:0000256" key="6">
    <source>
        <dbReference type="RuleBase" id="RU361277"/>
    </source>
</evidence>
<dbReference type="Gene3D" id="3.40.50.720">
    <property type="entry name" value="NAD(P)-binding Rossmann-like Domain"/>
    <property type="match status" value="1"/>
</dbReference>
<dbReference type="PROSITE" id="PS00059">
    <property type="entry name" value="ADH_ZINC"/>
    <property type="match status" value="1"/>
</dbReference>
<dbReference type="InterPro" id="IPR013154">
    <property type="entry name" value="ADH-like_N"/>
</dbReference>
<evidence type="ECO:0000256" key="3">
    <source>
        <dbReference type="ARBA" id="ARBA00022723"/>
    </source>
</evidence>
<dbReference type="FunFam" id="3.90.180.10:FF:000100">
    <property type="entry name" value="Putative cinnamyl alcohol dehydrogenase 6"/>
    <property type="match status" value="1"/>
</dbReference>
<dbReference type="InterPro" id="IPR011032">
    <property type="entry name" value="GroES-like_sf"/>
</dbReference>
<dbReference type="EMBL" id="JAJJMA010045090">
    <property type="protein sequence ID" value="MCL7025417.1"/>
    <property type="molecule type" value="Genomic_DNA"/>
</dbReference>
<organism evidence="8 9">
    <name type="scientific">Papaver nudicaule</name>
    <name type="common">Iceland poppy</name>
    <dbReference type="NCBI Taxonomy" id="74823"/>
    <lineage>
        <taxon>Eukaryota</taxon>
        <taxon>Viridiplantae</taxon>
        <taxon>Streptophyta</taxon>
        <taxon>Embryophyta</taxon>
        <taxon>Tracheophyta</taxon>
        <taxon>Spermatophyta</taxon>
        <taxon>Magnoliopsida</taxon>
        <taxon>Ranunculales</taxon>
        <taxon>Papaveraceae</taxon>
        <taxon>Papaveroideae</taxon>
        <taxon>Papaver</taxon>
    </lineage>
</organism>
<dbReference type="InterPro" id="IPR020843">
    <property type="entry name" value="ER"/>
</dbReference>
<dbReference type="GO" id="GO:0016616">
    <property type="term" value="F:oxidoreductase activity, acting on the CH-OH group of donors, NAD or NADP as acceptor"/>
    <property type="evidence" value="ECO:0007669"/>
    <property type="project" value="InterPro"/>
</dbReference>
<dbReference type="Pfam" id="PF08240">
    <property type="entry name" value="ADH_N"/>
    <property type="match status" value="1"/>
</dbReference>
<dbReference type="Gene3D" id="3.90.180.10">
    <property type="entry name" value="Medium-chain alcohol dehydrogenases, catalytic domain"/>
    <property type="match status" value="1"/>
</dbReference>
<evidence type="ECO:0000313" key="8">
    <source>
        <dbReference type="EMBL" id="MCL7025417.1"/>
    </source>
</evidence>
<evidence type="ECO:0000256" key="5">
    <source>
        <dbReference type="ARBA" id="ARBA00023002"/>
    </source>
</evidence>
<keyword evidence="9" id="KW-1185">Reference proteome</keyword>
<dbReference type="AlphaFoldDB" id="A0AA41RRA9"/>
<dbReference type="GO" id="GO:0008270">
    <property type="term" value="F:zinc ion binding"/>
    <property type="evidence" value="ECO:0007669"/>
    <property type="project" value="InterPro"/>
</dbReference>
<evidence type="ECO:0000259" key="7">
    <source>
        <dbReference type="SMART" id="SM00829"/>
    </source>
</evidence>
<keyword evidence="3 6" id="KW-0479">Metal-binding</keyword>
<dbReference type="InterPro" id="IPR036291">
    <property type="entry name" value="NAD(P)-bd_dom_sf"/>
</dbReference>
<keyword evidence="5" id="KW-0560">Oxidoreductase</keyword>
<protein>
    <recommendedName>
        <fullName evidence="7">Enoyl reductase (ER) domain-containing protein</fullName>
    </recommendedName>
</protein>
<keyword evidence="4 6" id="KW-0862">Zinc</keyword>
<dbReference type="CDD" id="cd05283">
    <property type="entry name" value="CAD1"/>
    <property type="match status" value="1"/>
</dbReference>
<evidence type="ECO:0000313" key="9">
    <source>
        <dbReference type="Proteomes" id="UP001177140"/>
    </source>
</evidence>
<comment type="similarity">
    <text evidence="2 6">Belongs to the zinc-containing alcohol dehydrogenase family.</text>
</comment>
<dbReference type="FunFam" id="3.40.50.720:FF:000022">
    <property type="entry name" value="Cinnamyl alcohol dehydrogenase"/>
    <property type="match status" value="1"/>
</dbReference>
<dbReference type="PANTHER" id="PTHR42683">
    <property type="entry name" value="ALDEHYDE REDUCTASE"/>
    <property type="match status" value="1"/>
</dbReference>
<dbReference type="Proteomes" id="UP001177140">
    <property type="component" value="Unassembled WGS sequence"/>
</dbReference>
<comment type="cofactor">
    <cofactor evidence="1 6">
        <name>Zn(2+)</name>
        <dbReference type="ChEBI" id="CHEBI:29105"/>
    </cofactor>
</comment>
<dbReference type="InterPro" id="IPR047109">
    <property type="entry name" value="CAD-like"/>
</dbReference>
<comment type="caution">
    <text evidence="8">The sequence shown here is derived from an EMBL/GenBank/DDBJ whole genome shotgun (WGS) entry which is preliminary data.</text>
</comment>
<sequence length="361" mass="39213">MSTGGNETGKERRVSGLAARDSTGVLSPYSFTLRNTGPEDIFLKVLYCGIDHSDLHQIRNEIHMANYPLVPGHEVVGEVVELGSQVEKFKVGDLVGVGCMVGSCGDCICCKSNVEQYCNHMIFTYNGIYHDGTQTQGGFASAMVVHQKFAVRIPDKLPAEQAAPLLCAGVTAYSPLKQFIGSKKTQINAGILGLGGVGHMGVLIAKAMGHHVTVISSSDKKKDEAFKILGADAFVVSSNTTEMERATGSLDYILDTIPAVHSLEAYLSLLKFDGKLLLVGVSSEPLEFNSSNLILGKKWIGGSFIGSMEETQEVLDFWVEKGLKSMIEIVKMDYVNKAFERMERNDVRYRFVVDIAGSELA</sequence>
<evidence type="ECO:0000256" key="2">
    <source>
        <dbReference type="ARBA" id="ARBA00008072"/>
    </source>
</evidence>
<proteinExistence type="inferred from homology"/>
<reference evidence="8" key="1">
    <citation type="submission" date="2022-03" db="EMBL/GenBank/DDBJ databases">
        <title>A functionally conserved STORR gene fusion in Papaver species that diverged 16.8 million years ago.</title>
        <authorList>
            <person name="Catania T."/>
        </authorList>
    </citation>
    <scope>NUCLEOTIDE SEQUENCE</scope>
    <source>
        <strain evidence="8">S-191538</strain>
    </source>
</reference>
<dbReference type="SUPFAM" id="SSF50129">
    <property type="entry name" value="GroES-like"/>
    <property type="match status" value="1"/>
</dbReference>
<evidence type="ECO:0000256" key="4">
    <source>
        <dbReference type="ARBA" id="ARBA00022833"/>
    </source>
</evidence>
<evidence type="ECO:0000256" key="1">
    <source>
        <dbReference type="ARBA" id="ARBA00001947"/>
    </source>
</evidence>
<dbReference type="InterPro" id="IPR013149">
    <property type="entry name" value="ADH-like_C"/>
</dbReference>
<name>A0AA41RRA9_PAPNU</name>
<feature type="domain" description="Enoyl reductase (ER)" evidence="7">
    <location>
        <begin position="18"/>
        <end position="353"/>
    </location>
</feature>